<comment type="caution">
    <text evidence="4">The sequence shown here is derived from an EMBL/GenBank/DDBJ whole genome shotgun (WGS) entry which is preliminary data.</text>
</comment>
<dbReference type="Gene3D" id="2.60.120.1440">
    <property type="match status" value="1"/>
</dbReference>
<proteinExistence type="predicted"/>
<protein>
    <submittedName>
        <fullName evidence="4">DUF4974 domain-containing protein</fullName>
    </submittedName>
</protein>
<feature type="domain" description="Protein FecR C-terminal" evidence="3">
    <location>
        <begin position="291"/>
        <end position="357"/>
    </location>
</feature>
<dbReference type="Pfam" id="PF04773">
    <property type="entry name" value="FecR"/>
    <property type="match status" value="1"/>
</dbReference>
<feature type="domain" description="FecR protein" evidence="2">
    <location>
        <begin position="154"/>
        <end position="249"/>
    </location>
</feature>
<dbReference type="InterPro" id="IPR032508">
    <property type="entry name" value="FecR_C"/>
</dbReference>
<sequence length="362" mass="41207">MQESEEIRKLFERYRDGKCTPDEEKRLHAWFNHYAMQEASGLDELQEAHETNASNIRTLRRQWLRYAAVFLFVGLSVAAWFIKDDIVQTTTPEMAATPTEDILPGGNKAILKLADGRAISLNEDQAEIAIRDGRIVYAATDMIVTDTEEDNTMELRTPNGGTYALTLSDGTKVWLNAASSLKYPMKFSAEKRQVKVEGEAFFDVVHDSKRPFTVLSSGQEIEVLGTAFNVSAYADDGDVKTTLVEGAVRLIAQESGAYIQLRPNEQAILKDGKLKTRRVDTQRFTAWKNGDFYFHETPLEDMMKELSRWYDVEVTYEQTVPQEFFNGGMSRSVSLNTVLEFLRISEIPYEIEGRTMKIYTKK</sequence>
<dbReference type="PIRSF" id="PIRSF018266">
    <property type="entry name" value="FecR"/>
    <property type="match status" value="1"/>
</dbReference>
<dbReference type="GO" id="GO:0016989">
    <property type="term" value="F:sigma factor antagonist activity"/>
    <property type="evidence" value="ECO:0007669"/>
    <property type="project" value="TreeGrafter"/>
</dbReference>
<dbReference type="RefSeq" id="WP_148919893.1">
    <property type="nucleotide sequence ID" value="NZ_VTAV01000010.1"/>
</dbReference>
<feature type="transmembrane region" description="Helical" evidence="1">
    <location>
        <begin position="63"/>
        <end position="82"/>
    </location>
</feature>
<reference evidence="4 5" key="1">
    <citation type="submission" date="2019-08" db="EMBL/GenBank/DDBJ databases">
        <title>Phlebobacter frassis gen. nov. sp. nov., a new member of family Sphingobacteriaceae isolated from sand fly rearing media.</title>
        <authorList>
            <person name="Kakumanu M.L."/>
            <person name="Marayati B.F."/>
            <person name="Wada-Katsumata A."/>
            <person name="Wasserberg G."/>
            <person name="Schal C."/>
            <person name="Apperson C.S."/>
            <person name="Ponnusamy L."/>
        </authorList>
    </citation>
    <scope>NUCLEOTIDE SEQUENCE [LARGE SCALE GENOMIC DNA]</scope>
    <source>
        <strain evidence="4 5">SSI9</strain>
    </source>
</reference>
<evidence type="ECO:0000259" key="3">
    <source>
        <dbReference type="Pfam" id="PF16344"/>
    </source>
</evidence>
<keyword evidence="1" id="KW-1133">Transmembrane helix</keyword>
<keyword evidence="1" id="KW-0812">Transmembrane</keyword>
<name>A0A5D4H4Y9_9SPHI</name>
<dbReference type="EMBL" id="VTAV01000010">
    <property type="protein sequence ID" value="TYR35099.1"/>
    <property type="molecule type" value="Genomic_DNA"/>
</dbReference>
<organism evidence="4 5">
    <name type="scientific">Sphingobacterium phlebotomi</name>
    <dbReference type="NCBI Taxonomy" id="2605433"/>
    <lineage>
        <taxon>Bacteria</taxon>
        <taxon>Pseudomonadati</taxon>
        <taxon>Bacteroidota</taxon>
        <taxon>Sphingobacteriia</taxon>
        <taxon>Sphingobacteriales</taxon>
        <taxon>Sphingobacteriaceae</taxon>
        <taxon>Sphingobacterium</taxon>
    </lineage>
</organism>
<dbReference type="InterPro" id="IPR012373">
    <property type="entry name" value="Ferrdict_sens_TM"/>
</dbReference>
<keyword evidence="5" id="KW-1185">Reference proteome</keyword>
<gene>
    <name evidence="4" type="ORF">FXV77_14225</name>
</gene>
<evidence type="ECO:0000256" key="1">
    <source>
        <dbReference type="SAM" id="Phobius"/>
    </source>
</evidence>
<accession>A0A5D4H4Y9</accession>
<dbReference type="FunFam" id="2.60.120.1440:FF:000001">
    <property type="entry name" value="Putative anti-sigma factor"/>
    <property type="match status" value="1"/>
</dbReference>
<dbReference type="InterPro" id="IPR006860">
    <property type="entry name" value="FecR"/>
</dbReference>
<dbReference type="PANTHER" id="PTHR30273">
    <property type="entry name" value="PERIPLASMIC SIGNAL SENSOR AND SIGMA FACTOR ACTIVATOR FECR-RELATED"/>
    <property type="match status" value="1"/>
</dbReference>
<dbReference type="Proteomes" id="UP000322362">
    <property type="component" value="Unassembled WGS sequence"/>
</dbReference>
<evidence type="ECO:0000313" key="4">
    <source>
        <dbReference type="EMBL" id="TYR35099.1"/>
    </source>
</evidence>
<dbReference type="PANTHER" id="PTHR30273:SF2">
    <property type="entry name" value="PROTEIN FECR"/>
    <property type="match status" value="1"/>
</dbReference>
<dbReference type="Gene3D" id="3.55.50.30">
    <property type="match status" value="1"/>
</dbReference>
<dbReference type="AlphaFoldDB" id="A0A5D4H4Y9"/>
<dbReference type="Pfam" id="PF16344">
    <property type="entry name" value="FecR_C"/>
    <property type="match status" value="1"/>
</dbReference>
<evidence type="ECO:0000313" key="5">
    <source>
        <dbReference type="Proteomes" id="UP000322362"/>
    </source>
</evidence>
<evidence type="ECO:0000259" key="2">
    <source>
        <dbReference type="Pfam" id="PF04773"/>
    </source>
</evidence>
<keyword evidence="1" id="KW-0472">Membrane</keyword>